<dbReference type="AlphaFoldDB" id="A0A5B0G419"/>
<evidence type="ECO:0000256" key="4">
    <source>
        <dbReference type="ARBA" id="ARBA00023163"/>
    </source>
</evidence>
<dbReference type="Proteomes" id="UP000325273">
    <property type="component" value="Unassembled WGS sequence"/>
</dbReference>
<dbReference type="GO" id="GO:0003700">
    <property type="term" value="F:DNA-binding transcription factor activity"/>
    <property type="evidence" value="ECO:0007669"/>
    <property type="project" value="InterPro"/>
</dbReference>
<evidence type="ECO:0000256" key="2">
    <source>
        <dbReference type="ARBA" id="ARBA00023015"/>
    </source>
</evidence>
<dbReference type="FunFam" id="1.10.10.10:FF:000001">
    <property type="entry name" value="LysR family transcriptional regulator"/>
    <property type="match status" value="1"/>
</dbReference>
<dbReference type="EMBL" id="VTUZ01000064">
    <property type="protein sequence ID" value="KAA0998136.1"/>
    <property type="molecule type" value="Genomic_DNA"/>
</dbReference>
<proteinExistence type="inferred from homology"/>
<evidence type="ECO:0000256" key="3">
    <source>
        <dbReference type="ARBA" id="ARBA00023125"/>
    </source>
</evidence>
<keyword evidence="3" id="KW-0238">DNA-binding</keyword>
<evidence type="ECO:0000256" key="1">
    <source>
        <dbReference type="ARBA" id="ARBA00009437"/>
    </source>
</evidence>
<evidence type="ECO:0000259" key="5">
    <source>
        <dbReference type="PROSITE" id="PS50931"/>
    </source>
</evidence>
<dbReference type="InterPro" id="IPR005119">
    <property type="entry name" value="LysR_subst-bd"/>
</dbReference>
<dbReference type="GO" id="GO:0032993">
    <property type="term" value="C:protein-DNA complex"/>
    <property type="evidence" value="ECO:0007669"/>
    <property type="project" value="TreeGrafter"/>
</dbReference>
<keyword evidence="4" id="KW-0804">Transcription</keyword>
<organism evidence="6 7">
    <name type="scientific">Paraburkholderia panacisoli</name>
    <dbReference type="NCBI Taxonomy" id="2603818"/>
    <lineage>
        <taxon>Bacteria</taxon>
        <taxon>Pseudomonadati</taxon>
        <taxon>Pseudomonadota</taxon>
        <taxon>Betaproteobacteria</taxon>
        <taxon>Burkholderiales</taxon>
        <taxon>Burkholderiaceae</taxon>
        <taxon>Paraburkholderia</taxon>
    </lineage>
</organism>
<comment type="similarity">
    <text evidence="1">Belongs to the LysR transcriptional regulatory family.</text>
</comment>
<protein>
    <submittedName>
        <fullName evidence="6">LysR family transcriptional regulator</fullName>
    </submittedName>
</protein>
<keyword evidence="2" id="KW-0805">Transcription regulation</keyword>
<evidence type="ECO:0000313" key="7">
    <source>
        <dbReference type="Proteomes" id="UP000325273"/>
    </source>
</evidence>
<name>A0A5B0G419_9BURK</name>
<dbReference type="InterPro" id="IPR000847">
    <property type="entry name" value="LysR_HTH_N"/>
</dbReference>
<dbReference type="SUPFAM" id="SSF46785">
    <property type="entry name" value="Winged helix' DNA-binding domain"/>
    <property type="match status" value="1"/>
</dbReference>
<sequence length="304" mass="33844">MELRHLKFFVAVATEGSFSKAAHLLHTSQPSLGRQIGDFELHVGVPLLVRDSRGCVLTPAGHAMLEQARIILSQVETAKQVARQAALSEKQSLTIGFISGYELEWFPKVIEMFRPELETVEIAVQSRMAPELTQALVSGEIDVALLRVDIRPSDLVFEPLFTEPLLAVMPVNHRLASSSVLDAKSFDDELMISMAKRTSPTLRRLSDNYLAHSSVTVRRGPEAENLTMAVGLVLSEQAVCLMPRYVERLLPPTMTFRHLREPAPTIEMFVGYSRLRSNPLLETFLSRVHAVGKAYEAEISKSPD</sequence>
<dbReference type="PANTHER" id="PTHR30346:SF0">
    <property type="entry name" value="HCA OPERON TRANSCRIPTIONAL ACTIVATOR HCAR"/>
    <property type="match status" value="1"/>
</dbReference>
<dbReference type="SUPFAM" id="SSF53850">
    <property type="entry name" value="Periplasmic binding protein-like II"/>
    <property type="match status" value="1"/>
</dbReference>
<accession>A0A5B0G419</accession>
<dbReference type="InterPro" id="IPR036388">
    <property type="entry name" value="WH-like_DNA-bd_sf"/>
</dbReference>
<gene>
    <name evidence="6" type="ORF">FVF58_45960</name>
</gene>
<dbReference type="GO" id="GO:0003677">
    <property type="term" value="F:DNA binding"/>
    <property type="evidence" value="ECO:0007669"/>
    <property type="project" value="UniProtKB-KW"/>
</dbReference>
<dbReference type="Pfam" id="PF03466">
    <property type="entry name" value="LysR_substrate"/>
    <property type="match status" value="1"/>
</dbReference>
<reference evidence="6 7" key="1">
    <citation type="submission" date="2019-08" db="EMBL/GenBank/DDBJ databases">
        <title>Paraburkholderia sp. DCY113.</title>
        <authorList>
            <person name="Kang J."/>
        </authorList>
    </citation>
    <scope>NUCLEOTIDE SEQUENCE [LARGE SCALE GENOMIC DNA]</scope>
    <source>
        <strain evidence="6 7">DCY113</strain>
    </source>
</reference>
<dbReference type="PANTHER" id="PTHR30346">
    <property type="entry name" value="TRANSCRIPTIONAL DUAL REGULATOR HCAR-RELATED"/>
    <property type="match status" value="1"/>
</dbReference>
<keyword evidence="7" id="KW-1185">Reference proteome</keyword>
<dbReference type="Pfam" id="PF00126">
    <property type="entry name" value="HTH_1"/>
    <property type="match status" value="1"/>
</dbReference>
<dbReference type="PROSITE" id="PS50931">
    <property type="entry name" value="HTH_LYSR"/>
    <property type="match status" value="1"/>
</dbReference>
<dbReference type="Gene3D" id="3.40.190.10">
    <property type="entry name" value="Periplasmic binding protein-like II"/>
    <property type="match status" value="2"/>
</dbReference>
<feature type="domain" description="HTH lysR-type" evidence="5">
    <location>
        <begin position="1"/>
        <end position="58"/>
    </location>
</feature>
<dbReference type="InterPro" id="IPR036390">
    <property type="entry name" value="WH_DNA-bd_sf"/>
</dbReference>
<dbReference type="RefSeq" id="WP_149676195.1">
    <property type="nucleotide sequence ID" value="NZ_VTUZ01000064.1"/>
</dbReference>
<comment type="caution">
    <text evidence="6">The sequence shown here is derived from an EMBL/GenBank/DDBJ whole genome shotgun (WGS) entry which is preliminary data.</text>
</comment>
<dbReference type="Gene3D" id="1.10.10.10">
    <property type="entry name" value="Winged helix-like DNA-binding domain superfamily/Winged helix DNA-binding domain"/>
    <property type="match status" value="1"/>
</dbReference>
<evidence type="ECO:0000313" key="6">
    <source>
        <dbReference type="EMBL" id="KAA0998136.1"/>
    </source>
</evidence>